<dbReference type="EMBL" id="MN740749">
    <property type="protein sequence ID" value="QHU10000.1"/>
    <property type="molecule type" value="Genomic_DNA"/>
</dbReference>
<keyword evidence="1" id="KW-0812">Transmembrane</keyword>
<keyword evidence="1" id="KW-1133">Transmembrane helix</keyword>
<organism evidence="2">
    <name type="scientific">viral metagenome</name>
    <dbReference type="NCBI Taxonomy" id="1070528"/>
    <lineage>
        <taxon>unclassified sequences</taxon>
        <taxon>metagenomes</taxon>
        <taxon>organismal metagenomes</taxon>
    </lineage>
</organism>
<proteinExistence type="predicted"/>
<keyword evidence="1" id="KW-0472">Membrane</keyword>
<evidence type="ECO:0000313" key="2">
    <source>
        <dbReference type="EMBL" id="QHU10000.1"/>
    </source>
</evidence>
<name>A0A6C0JZ77_9ZZZZ</name>
<feature type="transmembrane region" description="Helical" evidence="1">
    <location>
        <begin position="12"/>
        <end position="31"/>
    </location>
</feature>
<evidence type="ECO:0000256" key="1">
    <source>
        <dbReference type="SAM" id="Phobius"/>
    </source>
</evidence>
<sequence>MKNVVIIYIMKTYLALFLLIVISISIGYNYMEGFGSPGCDIATNRNDCLDLNIRRAPNAQCQWKRTGHLTDGHKPLYVCQTKY</sequence>
<protein>
    <submittedName>
        <fullName evidence="2">Uncharacterized protein</fullName>
    </submittedName>
</protein>
<accession>A0A6C0JZ77</accession>
<reference evidence="2" key="1">
    <citation type="journal article" date="2020" name="Nature">
        <title>Giant virus diversity and host interactions through global metagenomics.</title>
        <authorList>
            <person name="Schulz F."/>
            <person name="Roux S."/>
            <person name="Paez-Espino D."/>
            <person name="Jungbluth S."/>
            <person name="Walsh D.A."/>
            <person name="Denef V.J."/>
            <person name="McMahon K.D."/>
            <person name="Konstantinidis K.T."/>
            <person name="Eloe-Fadrosh E.A."/>
            <person name="Kyrpides N.C."/>
            <person name="Woyke T."/>
        </authorList>
    </citation>
    <scope>NUCLEOTIDE SEQUENCE</scope>
    <source>
        <strain evidence="2">GVMAG-S-1101164-67</strain>
    </source>
</reference>
<dbReference type="AlphaFoldDB" id="A0A6C0JZ77"/>